<dbReference type="InterPro" id="IPR003738">
    <property type="entry name" value="SRAP"/>
</dbReference>
<keyword evidence="2 8" id="KW-0645">Protease</keyword>
<evidence type="ECO:0000256" key="2">
    <source>
        <dbReference type="ARBA" id="ARBA00022670"/>
    </source>
</evidence>
<dbReference type="RefSeq" id="WP_249830282.1">
    <property type="nucleotide sequence ID" value="NZ_JAMGBE010000001.1"/>
</dbReference>
<reference evidence="9" key="1">
    <citation type="submission" date="2022-05" db="EMBL/GenBank/DDBJ databases">
        <authorList>
            <person name="Jo J.-H."/>
            <person name="Im W.-T."/>
        </authorList>
    </citation>
    <scope>NUCLEOTIDE SEQUENCE</scope>
    <source>
        <strain evidence="9">SE220</strain>
    </source>
</reference>
<evidence type="ECO:0000256" key="5">
    <source>
        <dbReference type="ARBA" id="ARBA00023124"/>
    </source>
</evidence>
<accession>A0ABT0RZB4</accession>
<gene>
    <name evidence="9" type="ORF">LZ538_01760</name>
</gene>
<evidence type="ECO:0000313" key="10">
    <source>
        <dbReference type="Proteomes" id="UP001165342"/>
    </source>
</evidence>
<keyword evidence="6" id="KW-0238">DNA-binding</keyword>
<organism evidence="9 10">
    <name type="scientific">Sphingomonas hankyongi</name>
    <dbReference type="NCBI Taxonomy" id="2908209"/>
    <lineage>
        <taxon>Bacteria</taxon>
        <taxon>Pseudomonadati</taxon>
        <taxon>Pseudomonadota</taxon>
        <taxon>Alphaproteobacteria</taxon>
        <taxon>Sphingomonadales</taxon>
        <taxon>Sphingomonadaceae</taxon>
        <taxon>Sphingomonas</taxon>
    </lineage>
</organism>
<dbReference type="Pfam" id="PF02586">
    <property type="entry name" value="SRAP"/>
    <property type="match status" value="1"/>
</dbReference>
<keyword evidence="5" id="KW-0190">Covalent protein-DNA linkage</keyword>
<evidence type="ECO:0000256" key="3">
    <source>
        <dbReference type="ARBA" id="ARBA00022763"/>
    </source>
</evidence>
<evidence type="ECO:0000256" key="4">
    <source>
        <dbReference type="ARBA" id="ARBA00022801"/>
    </source>
</evidence>
<dbReference type="Proteomes" id="UP001165342">
    <property type="component" value="Unassembled WGS sequence"/>
</dbReference>
<keyword evidence="7" id="KW-0456">Lyase</keyword>
<keyword evidence="3" id="KW-0227">DNA damage</keyword>
<evidence type="ECO:0000256" key="7">
    <source>
        <dbReference type="ARBA" id="ARBA00023239"/>
    </source>
</evidence>
<comment type="similarity">
    <text evidence="1 8">Belongs to the SOS response-associated peptidase family.</text>
</comment>
<keyword evidence="10" id="KW-1185">Reference proteome</keyword>
<dbReference type="PANTHER" id="PTHR13604:SF0">
    <property type="entry name" value="ABASIC SITE PROCESSING PROTEIN HMCES"/>
    <property type="match status" value="1"/>
</dbReference>
<evidence type="ECO:0000313" key="9">
    <source>
        <dbReference type="EMBL" id="MCL6728779.1"/>
    </source>
</evidence>
<dbReference type="InterPro" id="IPR036590">
    <property type="entry name" value="SRAP-like"/>
</dbReference>
<evidence type="ECO:0000256" key="6">
    <source>
        <dbReference type="ARBA" id="ARBA00023125"/>
    </source>
</evidence>
<sequence length="193" mass="21662">MCNLYTQSKSVDEVAQLFRDIQIPLRFPEGVPNLQPREVAITDPGPIVRVADDGDFDLVVRRWSWPAPGGKPVFNFRSDGREFGSGRCLIIADSFFEFTKPEDPKAKRKHKWRFTMKDANQFAIAGLWRTDPQVGEAFTMLTTEPGEDVQPYHNRQIVVLAPDDFGAWLDPTVPAAELCSPLPAGSLDVEQIC</sequence>
<keyword evidence="4 8" id="KW-0378">Hydrolase</keyword>
<dbReference type="EC" id="3.4.-.-" evidence="8"/>
<proteinExistence type="inferred from homology"/>
<comment type="caution">
    <text evidence="9">The sequence shown here is derived from an EMBL/GenBank/DDBJ whole genome shotgun (WGS) entry which is preliminary data.</text>
</comment>
<dbReference type="EMBL" id="JAMGBE010000001">
    <property type="protein sequence ID" value="MCL6728779.1"/>
    <property type="molecule type" value="Genomic_DNA"/>
</dbReference>
<dbReference type="Gene3D" id="3.90.1680.10">
    <property type="entry name" value="SOS response associated peptidase-like"/>
    <property type="match status" value="1"/>
</dbReference>
<dbReference type="SUPFAM" id="SSF143081">
    <property type="entry name" value="BB1717-like"/>
    <property type="match status" value="1"/>
</dbReference>
<dbReference type="PANTHER" id="PTHR13604">
    <property type="entry name" value="DC12-RELATED"/>
    <property type="match status" value="1"/>
</dbReference>
<protein>
    <recommendedName>
        <fullName evidence="8">Abasic site processing protein</fullName>
        <ecNumber evidence="8">3.4.-.-</ecNumber>
    </recommendedName>
</protein>
<evidence type="ECO:0000256" key="1">
    <source>
        <dbReference type="ARBA" id="ARBA00008136"/>
    </source>
</evidence>
<name>A0ABT0RZB4_9SPHN</name>
<evidence type="ECO:0000256" key="8">
    <source>
        <dbReference type="RuleBase" id="RU364100"/>
    </source>
</evidence>